<protein>
    <submittedName>
        <fullName evidence="3">Uncharacterized protein</fullName>
    </submittedName>
</protein>
<sequence>MNWLLAILSWVVAAYFGVGFISKAGYPPKAELLGGDALFVGLTLFFLFMPFFNKVKVGSWLELEQKVKEAKEEAFAAKEELREFKAEVRNTVSVISSNIVSPQFNVYMTDLMRQQGERVDAELNQQGREKAEEVTKELQADDDVNFALAKVRIDIERLLRTILGRSFTVATSAKPRFLSINNMFEQLVQQQPSLAFLQEPMRSVLSVCNAAVHAQIIPPAQAAEALKLGAQIIATLRQQPGAADNLAAPE</sequence>
<evidence type="ECO:0000256" key="2">
    <source>
        <dbReference type="SAM" id="Phobius"/>
    </source>
</evidence>
<evidence type="ECO:0000256" key="1">
    <source>
        <dbReference type="SAM" id="Coils"/>
    </source>
</evidence>
<keyword evidence="2" id="KW-0472">Membrane</keyword>
<dbReference type="RefSeq" id="WP_320421269.1">
    <property type="nucleotide sequence ID" value="NZ_JAXCLA010000001.1"/>
</dbReference>
<keyword evidence="1" id="KW-0175">Coiled coil</keyword>
<dbReference type="EMBL" id="JAXCLA010000001">
    <property type="protein sequence ID" value="MDY0743387.1"/>
    <property type="molecule type" value="Genomic_DNA"/>
</dbReference>
<organism evidence="3 4">
    <name type="scientific">Roseateles agri</name>
    <dbReference type="NCBI Taxonomy" id="3098619"/>
    <lineage>
        <taxon>Bacteria</taxon>
        <taxon>Pseudomonadati</taxon>
        <taxon>Pseudomonadota</taxon>
        <taxon>Betaproteobacteria</taxon>
        <taxon>Burkholderiales</taxon>
        <taxon>Sphaerotilaceae</taxon>
        <taxon>Roseateles</taxon>
    </lineage>
</organism>
<evidence type="ECO:0000313" key="4">
    <source>
        <dbReference type="Proteomes" id="UP001285263"/>
    </source>
</evidence>
<evidence type="ECO:0000313" key="3">
    <source>
        <dbReference type="EMBL" id="MDY0743387.1"/>
    </source>
</evidence>
<keyword evidence="4" id="KW-1185">Reference proteome</keyword>
<gene>
    <name evidence="3" type="ORF">SNE35_02675</name>
</gene>
<accession>A0ABU5DAT4</accession>
<keyword evidence="2" id="KW-1133">Transmembrane helix</keyword>
<comment type="caution">
    <text evidence="3">The sequence shown here is derived from an EMBL/GenBank/DDBJ whole genome shotgun (WGS) entry which is preliminary data.</text>
</comment>
<proteinExistence type="predicted"/>
<reference evidence="3 4" key="1">
    <citation type="submission" date="2023-11" db="EMBL/GenBank/DDBJ databases">
        <title>Paucibacter sp. nov., isolated from fresh soil in Korea.</title>
        <authorList>
            <person name="Le N.T.T."/>
        </authorList>
    </citation>
    <scope>NUCLEOTIDE SEQUENCE [LARGE SCALE GENOMIC DNA]</scope>
    <source>
        <strain evidence="3 4">R3-3</strain>
    </source>
</reference>
<feature type="transmembrane region" description="Helical" evidence="2">
    <location>
        <begin position="33"/>
        <end position="52"/>
    </location>
</feature>
<keyword evidence="2" id="KW-0812">Transmembrane</keyword>
<feature type="coiled-coil region" evidence="1">
    <location>
        <begin position="60"/>
        <end position="87"/>
    </location>
</feature>
<dbReference type="Proteomes" id="UP001285263">
    <property type="component" value="Unassembled WGS sequence"/>
</dbReference>
<name>A0ABU5DAT4_9BURK</name>